<proteinExistence type="predicted"/>
<accession>A0A6J1CXW4</accession>
<dbReference type="InterPro" id="IPR036779">
    <property type="entry name" value="LysM_dom_sf"/>
</dbReference>
<keyword evidence="2" id="KW-1185">Reference proteome</keyword>
<dbReference type="InterPro" id="IPR045030">
    <property type="entry name" value="LYSM1-4"/>
</dbReference>
<feature type="domain" description="LysM" evidence="1">
    <location>
        <begin position="55"/>
        <end position="99"/>
    </location>
</feature>
<dbReference type="AlphaFoldDB" id="A0A6J1CXW4"/>
<dbReference type="RefSeq" id="XP_022146359.1">
    <property type="nucleotide sequence ID" value="XM_022290667.1"/>
</dbReference>
<evidence type="ECO:0000259" key="1">
    <source>
        <dbReference type="PROSITE" id="PS51782"/>
    </source>
</evidence>
<dbReference type="PANTHER" id="PTHR20932:SF55">
    <property type="entry name" value="LYSM DOMAIN-CONTAINING PROTEIN"/>
    <property type="match status" value="1"/>
</dbReference>
<dbReference type="Proteomes" id="UP000504603">
    <property type="component" value="Unplaced"/>
</dbReference>
<gene>
    <name evidence="3" type="primary">LOC111015587</name>
</gene>
<reference evidence="3" key="1">
    <citation type="submission" date="2025-08" db="UniProtKB">
        <authorList>
            <consortium name="RefSeq"/>
        </authorList>
    </citation>
    <scope>IDENTIFICATION</scope>
    <source>
        <strain evidence="3">OHB3-1</strain>
    </source>
</reference>
<dbReference type="OrthoDB" id="538216at2759"/>
<name>A0A6J1CXW4_MOMCH</name>
<evidence type="ECO:0000313" key="3">
    <source>
        <dbReference type="RefSeq" id="XP_022146359.1"/>
    </source>
</evidence>
<dbReference type="SUPFAM" id="SSF54106">
    <property type="entry name" value="LysM domain"/>
    <property type="match status" value="1"/>
</dbReference>
<organism evidence="2 3">
    <name type="scientific">Momordica charantia</name>
    <name type="common">Bitter gourd</name>
    <name type="synonym">Balsam pear</name>
    <dbReference type="NCBI Taxonomy" id="3673"/>
    <lineage>
        <taxon>Eukaryota</taxon>
        <taxon>Viridiplantae</taxon>
        <taxon>Streptophyta</taxon>
        <taxon>Embryophyta</taxon>
        <taxon>Tracheophyta</taxon>
        <taxon>Spermatophyta</taxon>
        <taxon>Magnoliopsida</taxon>
        <taxon>eudicotyledons</taxon>
        <taxon>Gunneridae</taxon>
        <taxon>Pentapetalae</taxon>
        <taxon>rosids</taxon>
        <taxon>fabids</taxon>
        <taxon>Cucurbitales</taxon>
        <taxon>Cucurbitaceae</taxon>
        <taxon>Momordiceae</taxon>
        <taxon>Momordica</taxon>
    </lineage>
</organism>
<dbReference type="CDD" id="cd00118">
    <property type="entry name" value="LysM"/>
    <property type="match status" value="1"/>
</dbReference>
<dbReference type="InterPro" id="IPR018392">
    <property type="entry name" value="LysM"/>
</dbReference>
<dbReference type="Pfam" id="PF01476">
    <property type="entry name" value="LysM"/>
    <property type="match status" value="1"/>
</dbReference>
<protein>
    <submittedName>
        <fullName evidence="3">Uncharacterized protein LOC111015587</fullName>
    </submittedName>
</protein>
<dbReference type="GeneID" id="111015587"/>
<sequence>MEMGRGSYNESRDYDLLQRNRNSGVAYGMQKNMEIDETNSTDLSSISLISSVGYIEHPVSKFDTLAGIAIKYGVEVSDIRRMNALVTDHQMFALKSLHIPTPGKHPLPAHLSDGLDISRKGYSEQNSTRLMSYDPLDSFQSLRIKSSSILKSPLQDHNAQIPAICEMTAYEKLESNHLGAAVDPMVAFTPNPLLSRHRKSRSFANGFLEGMIFTDITTTTNGVADSIKGNEKRIRRRQKSMADFSAATENLFNKNYSSSGECFSMTMRVKAGGRSSNNIANGGGEMGKGTHILMDDVGDSFMGNGMLFGGRRSSSTCNLQEAEKRSSSPMWSASSWSLKTDLQAFSSAVVTKSSTRYKASRD</sequence>
<dbReference type="PANTHER" id="PTHR20932">
    <property type="entry name" value="LYSM AND PUTATIVE PEPTIDOGLYCAN-BINDING DOMAIN-CONTAINING PROTEIN"/>
    <property type="match status" value="1"/>
</dbReference>
<dbReference type="KEGG" id="mcha:111015587"/>
<dbReference type="Gene3D" id="3.10.350.10">
    <property type="entry name" value="LysM domain"/>
    <property type="match status" value="1"/>
</dbReference>
<dbReference type="PROSITE" id="PS51782">
    <property type="entry name" value="LYSM"/>
    <property type="match status" value="1"/>
</dbReference>
<evidence type="ECO:0000313" key="2">
    <source>
        <dbReference type="Proteomes" id="UP000504603"/>
    </source>
</evidence>